<keyword evidence="2 3" id="KW-0378">Hydrolase</keyword>
<keyword evidence="3" id="KW-0833">Ubl conjugation pathway</keyword>
<keyword evidence="3" id="KW-0963">Cytoplasm</keyword>
<feature type="domain" description="OTU" evidence="4">
    <location>
        <begin position="94"/>
        <end position="251"/>
    </location>
</feature>
<evidence type="ECO:0000256" key="3">
    <source>
        <dbReference type="RuleBase" id="RU367104"/>
    </source>
</evidence>
<dbReference type="GO" id="GO:0016579">
    <property type="term" value="P:protein deubiquitination"/>
    <property type="evidence" value="ECO:0007669"/>
    <property type="project" value="TreeGrafter"/>
</dbReference>
<dbReference type="Proteomes" id="UP001472866">
    <property type="component" value="Chromosome 02"/>
</dbReference>
<keyword evidence="6" id="KW-1185">Reference proteome</keyword>
<sequence length="251" mass="27045">MRLTTCAATGALEAESGERSAPTRVGSRFAHAVSVFAVASRARFGSVANEAAKAPAPDAGLPLAQKISIGTPVTGKKVKTGPVMASRNAKAERFKVFQVMGDGRCMFRALVIGLALSKGKFVSKRSEESEADTLRVAAAEALCRSSRIQDRYADSAFTVKAEYGTVDNYCELVKTPDFWGGNAELMVLSEMLEQPIVVYRPEREARGKGKGFVPYVYYGAEHARASGGAKKPKKPVCLLYSRGNHYDLLVK</sequence>
<dbReference type="Gene3D" id="3.90.70.80">
    <property type="match status" value="1"/>
</dbReference>
<dbReference type="EMBL" id="CP151502">
    <property type="protein sequence ID" value="WZN59522.1"/>
    <property type="molecule type" value="Genomic_DNA"/>
</dbReference>
<comment type="function">
    <text evidence="3">Hydrolase that can remove conjugated ubiquitin from proteins and may therefore play an important regulatory role at the level of protein turnover by preventing degradation.</text>
</comment>
<dbReference type="GO" id="GO:0005829">
    <property type="term" value="C:cytosol"/>
    <property type="evidence" value="ECO:0007669"/>
    <property type="project" value="TreeGrafter"/>
</dbReference>
<dbReference type="GO" id="GO:0036503">
    <property type="term" value="P:ERAD pathway"/>
    <property type="evidence" value="ECO:0007669"/>
    <property type="project" value="TreeGrafter"/>
</dbReference>
<name>A0AAX4P100_9CHLO</name>
<evidence type="ECO:0000313" key="6">
    <source>
        <dbReference type="Proteomes" id="UP001472866"/>
    </source>
</evidence>
<dbReference type="Pfam" id="PF02338">
    <property type="entry name" value="OTU"/>
    <property type="match status" value="1"/>
</dbReference>
<organism evidence="5 6">
    <name type="scientific">Chloropicon roscoffensis</name>
    <dbReference type="NCBI Taxonomy" id="1461544"/>
    <lineage>
        <taxon>Eukaryota</taxon>
        <taxon>Viridiplantae</taxon>
        <taxon>Chlorophyta</taxon>
        <taxon>Chloropicophyceae</taxon>
        <taxon>Chloropicales</taxon>
        <taxon>Chloropicaceae</taxon>
        <taxon>Chloropicon</taxon>
    </lineage>
</organism>
<dbReference type="EC" id="3.4.19.12" evidence="3"/>
<evidence type="ECO:0000313" key="5">
    <source>
        <dbReference type="EMBL" id="WZN59522.1"/>
    </source>
</evidence>
<gene>
    <name evidence="5" type="ORF">HKI87_02g10480</name>
</gene>
<proteinExistence type="predicted"/>
<dbReference type="InterPro" id="IPR003323">
    <property type="entry name" value="OTU_dom"/>
</dbReference>
<dbReference type="PANTHER" id="PTHR13312">
    <property type="entry name" value="HIV-INDUCED PROTEIN-7-LIKE PROTEASE"/>
    <property type="match status" value="1"/>
</dbReference>
<dbReference type="SUPFAM" id="SSF54001">
    <property type="entry name" value="Cysteine proteinases"/>
    <property type="match status" value="1"/>
</dbReference>
<keyword evidence="3" id="KW-0788">Thiol protease</keyword>
<dbReference type="GO" id="GO:0004843">
    <property type="term" value="F:cysteine-type deubiquitinase activity"/>
    <property type="evidence" value="ECO:0007669"/>
    <property type="project" value="UniProtKB-UniRule"/>
</dbReference>
<reference evidence="5 6" key="1">
    <citation type="submission" date="2024-03" db="EMBL/GenBank/DDBJ databases">
        <title>Complete genome sequence of the green alga Chloropicon roscoffensis RCC1871.</title>
        <authorList>
            <person name="Lemieux C."/>
            <person name="Pombert J.-F."/>
            <person name="Otis C."/>
            <person name="Turmel M."/>
        </authorList>
    </citation>
    <scope>NUCLEOTIDE SEQUENCE [LARGE SCALE GENOMIC DNA]</scope>
    <source>
        <strain evidence="5 6">RCC1871</strain>
    </source>
</reference>
<dbReference type="AlphaFoldDB" id="A0AAX4P100"/>
<dbReference type="GO" id="GO:0005634">
    <property type="term" value="C:nucleus"/>
    <property type="evidence" value="ECO:0007669"/>
    <property type="project" value="TreeGrafter"/>
</dbReference>
<dbReference type="PROSITE" id="PS50802">
    <property type="entry name" value="OTU"/>
    <property type="match status" value="1"/>
</dbReference>
<evidence type="ECO:0000256" key="2">
    <source>
        <dbReference type="ARBA" id="ARBA00022801"/>
    </source>
</evidence>
<keyword evidence="5" id="KW-0645">Protease</keyword>
<dbReference type="GO" id="GO:0030968">
    <property type="term" value="P:endoplasmic reticulum unfolded protein response"/>
    <property type="evidence" value="ECO:0007669"/>
    <property type="project" value="TreeGrafter"/>
</dbReference>
<dbReference type="PANTHER" id="PTHR13312:SF3">
    <property type="entry name" value="OVARIAN TUMOR DOMAIN-CONTAINING DEUBIQUITINATING ENZYME 3"/>
    <property type="match status" value="1"/>
</dbReference>
<evidence type="ECO:0000259" key="4">
    <source>
        <dbReference type="PROSITE" id="PS50802"/>
    </source>
</evidence>
<evidence type="ECO:0000256" key="1">
    <source>
        <dbReference type="ARBA" id="ARBA00000707"/>
    </source>
</evidence>
<comment type="catalytic activity">
    <reaction evidence="1 3">
        <text>Thiol-dependent hydrolysis of ester, thioester, amide, peptide and isopeptide bonds formed by the C-terminal Gly of ubiquitin (a 76-residue protein attached to proteins as an intracellular targeting signal).</text>
        <dbReference type="EC" id="3.4.19.12"/>
    </reaction>
</comment>
<comment type="subcellular location">
    <subcellularLocation>
        <location evidence="3">Cytoplasm</location>
    </subcellularLocation>
</comment>
<dbReference type="InterPro" id="IPR038765">
    <property type="entry name" value="Papain-like_cys_pep_sf"/>
</dbReference>
<protein>
    <recommendedName>
        <fullName evidence="3">Ubiquitin thioesterase OTU</fullName>
        <ecNumber evidence="3">3.4.19.12</ecNumber>
    </recommendedName>
</protein>
<accession>A0AAX4P100</accession>